<feature type="transmembrane region" description="Helical" evidence="1">
    <location>
        <begin position="155"/>
        <end position="181"/>
    </location>
</feature>
<gene>
    <name evidence="3" type="primary">LOC104232110</name>
</gene>
<protein>
    <submittedName>
        <fullName evidence="3">Uncharacterized protein At5g03900, chloroplastic-like isoform X1</fullName>
    </submittedName>
</protein>
<feature type="transmembrane region" description="Helical" evidence="1">
    <location>
        <begin position="422"/>
        <end position="441"/>
    </location>
</feature>
<evidence type="ECO:0000313" key="2">
    <source>
        <dbReference type="Proteomes" id="UP000189701"/>
    </source>
</evidence>
<reference evidence="2" key="1">
    <citation type="journal article" date="2013" name="Genome Biol.">
        <title>Reference genomes and transcriptomes of Nicotiana sylvestris and Nicotiana tomentosiformis.</title>
        <authorList>
            <person name="Sierro N."/>
            <person name="Battey J.N."/>
            <person name="Ouadi S."/>
            <person name="Bovet L."/>
            <person name="Goepfert S."/>
            <person name="Bakaher N."/>
            <person name="Peitsch M.C."/>
            <person name="Ivanov N.V."/>
        </authorList>
    </citation>
    <scope>NUCLEOTIDE SEQUENCE [LARGE SCALE GENOMIC DNA]</scope>
</reference>
<organism evidence="2 3">
    <name type="scientific">Nicotiana sylvestris</name>
    <name type="common">Wood tobacco</name>
    <name type="synonym">South American tobacco</name>
    <dbReference type="NCBI Taxonomy" id="4096"/>
    <lineage>
        <taxon>Eukaryota</taxon>
        <taxon>Viridiplantae</taxon>
        <taxon>Streptophyta</taxon>
        <taxon>Embryophyta</taxon>
        <taxon>Tracheophyta</taxon>
        <taxon>Spermatophyta</taxon>
        <taxon>Magnoliopsida</taxon>
        <taxon>eudicotyledons</taxon>
        <taxon>Gunneridae</taxon>
        <taxon>Pentapetalae</taxon>
        <taxon>asterids</taxon>
        <taxon>lamiids</taxon>
        <taxon>Solanales</taxon>
        <taxon>Solanaceae</taxon>
        <taxon>Nicotianoideae</taxon>
        <taxon>Nicotianeae</taxon>
        <taxon>Nicotiana</taxon>
    </lineage>
</organism>
<evidence type="ECO:0000256" key="1">
    <source>
        <dbReference type="SAM" id="Phobius"/>
    </source>
</evidence>
<proteinExistence type="predicted"/>
<keyword evidence="1" id="KW-1133">Transmembrane helix</keyword>
<keyword evidence="1" id="KW-0472">Membrane</keyword>
<dbReference type="STRING" id="4096.A0A1U7WY61"/>
<keyword evidence="1" id="KW-0812">Transmembrane</keyword>
<dbReference type="GO" id="GO:0009941">
    <property type="term" value="C:chloroplast envelope"/>
    <property type="evidence" value="ECO:0007669"/>
    <property type="project" value="TreeGrafter"/>
</dbReference>
<evidence type="ECO:0000313" key="3">
    <source>
        <dbReference type="RefSeq" id="XP_009783543.1"/>
    </source>
</evidence>
<dbReference type="RefSeq" id="XP_009783543.1">
    <property type="nucleotide sequence ID" value="XM_009785241.1"/>
</dbReference>
<dbReference type="Proteomes" id="UP000189701">
    <property type="component" value="Unplaced"/>
</dbReference>
<accession>A0A1U7WY61</accession>
<dbReference type="eggNOG" id="KOG1119">
    <property type="taxonomic scope" value="Eukaryota"/>
</dbReference>
<dbReference type="PANTHER" id="PTHR47380">
    <property type="entry name" value="OS02G0533000 PROTEIN"/>
    <property type="match status" value="1"/>
</dbReference>
<dbReference type="GeneID" id="104232110"/>
<sequence length="519" mass="59210">MAAIYSTSFFIVKQLKIQSFNSETFKFITKTYGSLRYNKKTHGSLRKKLILSCSRRLVESDQLRWDVPKRAMDAIESLGRRVTVGDVASKAGLQLSEAQIALQALATDTNGFLEVSDEGDVLYVFPENSRTNLAAKSLRMKVEPLLEKAKMAAEYLVRVSFGTTLIASIVIVYTTIIAIALSRGDDDISFPDIGLNNKGRRATSYDSGLFWYWDPNNHRRQQIHEDGVRMNFFESVFSFVFGDGDPNQGIDEERWKLIGQHILSNGGVVIAEELAPFLDLMNPNYMDNESYILPVLLQFDGQPEVDKETSVGGKYRYLRLFQGVYQGNILYRFPSLQRTAARQWSGRKEYVGKIWPNWDGQVEKYLKEIKWKFSKASVSQAALVVGLGALNLLGVIILGTMLKSMTVSPSSLISSVSKLFPLLQIYAGSFFTIPFVRWFLVQKRNSAIEKRNRAREQYAQALVRPDFSLRWKLLSARDMAQRTFIGEDRIVYSTSKDLYEQDYDAQQWEQRFGELISFQ</sequence>
<keyword evidence="2" id="KW-1185">Reference proteome</keyword>
<reference evidence="3" key="2">
    <citation type="submission" date="2025-08" db="UniProtKB">
        <authorList>
            <consortium name="RefSeq"/>
        </authorList>
    </citation>
    <scope>IDENTIFICATION</scope>
    <source>
        <tissue evidence="3">Leaf</tissue>
    </source>
</reference>
<dbReference type="PANTHER" id="PTHR47380:SF4">
    <property type="entry name" value="OS02G0533000 PROTEIN"/>
    <property type="match status" value="1"/>
</dbReference>
<dbReference type="AlphaFoldDB" id="A0A1U7WY61"/>
<dbReference type="KEGG" id="nsy:104232110"/>
<name>A0A1U7WY61_NICSY</name>
<dbReference type="InterPro" id="IPR044200">
    <property type="entry name" value="At5g03900-like"/>
</dbReference>
<dbReference type="OrthoDB" id="4518at2759"/>
<feature type="transmembrane region" description="Helical" evidence="1">
    <location>
        <begin position="381"/>
        <end position="402"/>
    </location>
</feature>